<feature type="signal peptide" evidence="11">
    <location>
        <begin position="1"/>
        <end position="25"/>
    </location>
</feature>
<keyword evidence="11" id="KW-0732">Signal</keyword>
<keyword evidence="7 13" id="KW-0675">Receptor</keyword>
<evidence type="ECO:0000256" key="1">
    <source>
        <dbReference type="ARBA" id="ARBA00004571"/>
    </source>
</evidence>
<keyword evidence="6 9" id="KW-0472">Membrane</keyword>
<dbReference type="PANTHER" id="PTHR32552:SF74">
    <property type="entry name" value="HYDROXAMATE SIDEROPHORE RECEPTOR FHUE"/>
    <property type="match status" value="1"/>
</dbReference>
<evidence type="ECO:0000313" key="13">
    <source>
        <dbReference type="EMBL" id="MDL2060081.1"/>
    </source>
</evidence>
<comment type="similarity">
    <text evidence="2 9">Belongs to the TonB-dependent receptor family.</text>
</comment>
<keyword evidence="3 9" id="KW-0813">Transport</keyword>
<name>A0ABT7IS01_9BURK</name>
<keyword evidence="8 9" id="KW-0998">Cell outer membrane</keyword>
<dbReference type="Gene3D" id="2.40.170.20">
    <property type="entry name" value="TonB-dependent receptor, beta-barrel domain"/>
    <property type="match status" value="1"/>
</dbReference>
<keyword evidence="5 9" id="KW-0812">Transmembrane</keyword>
<dbReference type="InterPro" id="IPR012910">
    <property type="entry name" value="Plug_dom"/>
</dbReference>
<evidence type="ECO:0000256" key="7">
    <source>
        <dbReference type="ARBA" id="ARBA00023170"/>
    </source>
</evidence>
<dbReference type="Proteomes" id="UP001165481">
    <property type="component" value="Unassembled WGS sequence"/>
</dbReference>
<evidence type="ECO:0000256" key="9">
    <source>
        <dbReference type="PROSITE-ProRule" id="PRU01360"/>
    </source>
</evidence>
<dbReference type="InterPro" id="IPR037066">
    <property type="entry name" value="Plug_dom_sf"/>
</dbReference>
<dbReference type="Gene3D" id="2.170.130.10">
    <property type="entry name" value="TonB-dependent receptor, plug domain"/>
    <property type="match status" value="1"/>
</dbReference>
<dbReference type="Pfam" id="PF07715">
    <property type="entry name" value="Plug"/>
    <property type="match status" value="1"/>
</dbReference>
<reference evidence="13" key="1">
    <citation type="submission" date="2023-03" db="EMBL/GenBank/DDBJ databases">
        <title>Mesosutterella sp. nov. isolated from porcine feces.</title>
        <authorList>
            <person name="Yu S."/>
        </authorList>
    </citation>
    <scope>NUCLEOTIDE SEQUENCE</scope>
    <source>
        <strain evidence="13">AGMB02718</strain>
    </source>
</reference>
<evidence type="ECO:0000256" key="8">
    <source>
        <dbReference type="ARBA" id="ARBA00023237"/>
    </source>
</evidence>
<dbReference type="EMBL" id="JAKZJU020000001">
    <property type="protein sequence ID" value="MDL2060081.1"/>
    <property type="molecule type" value="Genomic_DNA"/>
</dbReference>
<dbReference type="InterPro" id="IPR036942">
    <property type="entry name" value="Beta-barrel_TonB_sf"/>
</dbReference>
<keyword evidence="14" id="KW-1185">Reference proteome</keyword>
<evidence type="ECO:0000259" key="12">
    <source>
        <dbReference type="Pfam" id="PF07715"/>
    </source>
</evidence>
<feature type="compositionally biased region" description="Polar residues" evidence="10">
    <location>
        <begin position="38"/>
        <end position="58"/>
    </location>
</feature>
<organism evidence="13 14">
    <name type="scientific">Mesosutterella faecium</name>
    <dbReference type="NCBI Taxonomy" id="2925194"/>
    <lineage>
        <taxon>Bacteria</taxon>
        <taxon>Pseudomonadati</taxon>
        <taxon>Pseudomonadota</taxon>
        <taxon>Betaproteobacteria</taxon>
        <taxon>Burkholderiales</taxon>
        <taxon>Sutterellaceae</taxon>
        <taxon>Mesosutterella</taxon>
    </lineage>
</organism>
<evidence type="ECO:0000256" key="10">
    <source>
        <dbReference type="SAM" id="MobiDB-lite"/>
    </source>
</evidence>
<feature type="domain" description="TonB-dependent receptor plug" evidence="12">
    <location>
        <begin position="65"/>
        <end position="170"/>
    </location>
</feature>
<dbReference type="RefSeq" id="WP_243377223.1">
    <property type="nucleotide sequence ID" value="NZ_JAKZJU020000001.1"/>
</dbReference>
<comment type="caution">
    <text evidence="13">The sequence shown here is derived from an EMBL/GenBank/DDBJ whole genome shotgun (WGS) entry which is preliminary data.</text>
</comment>
<dbReference type="PROSITE" id="PS52016">
    <property type="entry name" value="TONB_DEPENDENT_REC_3"/>
    <property type="match status" value="1"/>
</dbReference>
<evidence type="ECO:0000256" key="6">
    <source>
        <dbReference type="ARBA" id="ARBA00023136"/>
    </source>
</evidence>
<comment type="subcellular location">
    <subcellularLocation>
        <location evidence="1 9">Cell outer membrane</location>
        <topology evidence="1 9">Multi-pass membrane protein</topology>
    </subcellularLocation>
</comment>
<evidence type="ECO:0000256" key="2">
    <source>
        <dbReference type="ARBA" id="ARBA00009810"/>
    </source>
</evidence>
<evidence type="ECO:0000256" key="5">
    <source>
        <dbReference type="ARBA" id="ARBA00022692"/>
    </source>
</evidence>
<feature type="chain" id="PRO_5045526704" evidence="11">
    <location>
        <begin position="26"/>
        <end position="291"/>
    </location>
</feature>
<feature type="region of interest" description="Disordered" evidence="10">
    <location>
        <begin position="37"/>
        <end position="58"/>
    </location>
</feature>
<dbReference type="PANTHER" id="PTHR32552">
    <property type="entry name" value="FERRICHROME IRON RECEPTOR-RELATED"/>
    <property type="match status" value="1"/>
</dbReference>
<evidence type="ECO:0000256" key="11">
    <source>
        <dbReference type="SAM" id="SignalP"/>
    </source>
</evidence>
<dbReference type="SUPFAM" id="SSF56935">
    <property type="entry name" value="Porins"/>
    <property type="match status" value="1"/>
</dbReference>
<gene>
    <name evidence="13" type="ORF">MUN46_009060</name>
</gene>
<sequence>MPFRFSRVAAAAALALGFMQAEAVAAEAQLETVEVTGVSRSTTTENSDSYTSSAMRTTTGLALSQKETPQSVSVITKKQLDDQNITTMEDALRTTTGVNVLPDSGRWRYQSRGFYIDQIEEDGIASTVPGSSTNPYNDPQSMSDLGIYDHIEVVRGPTGLTQANGEPGGTINAVRKRPTSDFQAQASLSYGSWASHRVMADISGPLNKAKTFRGRVVAVQNKQGSWKDDVDEHRGTLYAVFEADLNDSTKLTLGGLYQDESYVPDPWGVPMGPGSSDAHLPRHTFFGASWN</sequence>
<accession>A0ABT7IS01</accession>
<protein>
    <submittedName>
        <fullName evidence="13">TonB-dependent receptor plug domain-containing protein</fullName>
    </submittedName>
</protein>
<proteinExistence type="inferred from homology"/>
<evidence type="ECO:0000256" key="4">
    <source>
        <dbReference type="ARBA" id="ARBA00022452"/>
    </source>
</evidence>
<evidence type="ECO:0000256" key="3">
    <source>
        <dbReference type="ARBA" id="ARBA00022448"/>
    </source>
</evidence>
<keyword evidence="4 9" id="KW-1134">Transmembrane beta strand</keyword>
<evidence type="ECO:0000313" key="14">
    <source>
        <dbReference type="Proteomes" id="UP001165481"/>
    </source>
</evidence>
<dbReference type="InterPro" id="IPR039426">
    <property type="entry name" value="TonB-dep_rcpt-like"/>
</dbReference>